<protein>
    <submittedName>
        <fullName evidence="2">Uncharacterized protein</fullName>
    </submittedName>
</protein>
<keyword evidence="3" id="KW-1185">Reference proteome</keyword>
<feature type="region of interest" description="Disordered" evidence="1">
    <location>
        <begin position="126"/>
        <end position="222"/>
    </location>
</feature>
<evidence type="ECO:0000313" key="3">
    <source>
        <dbReference type="Proteomes" id="UP001152795"/>
    </source>
</evidence>
<evidence type="ECO:0000313" key="2">
    <source>
        <dbReference type="EMBL" id="CAB3988821.1"/>
    </source>
</evidence>
<dbReference type="Proteomes" id="UP001152795">
    <property type="component" value="Unassembled WGS sequence"/>
</dbReference>
<evidence type="ECO:0000256" key="1">
    <source>
        <dbReference type="SAM" id="MobiDB-lite"/>
    </source>
</evidence>
<name>A0A6S7GWG2_PARCT</name>
<organism evidence="2 3">
    <name type="scientific">Paramuricea clavata</name>
    <name type="common">Red gorgonian</name>
    <name type="synonym">Violescent sea-whip</name>
    <dbReference type="NCBI Taxonomy" id="317549"/>
    <lineage>
        <taxon>Eukaryota</taxon>
        <taxon>Metazoa</taxon>
        <taxon>Cnidaria</taxon>
        <taxon>Anthozoa</taxon>
        <taxon>Octocorallia</taxon>
        <taxon>Malacalcyonacea</taxon>
        <taxon>Plexauridae</taxon>
        <taxon>Paramuricea</taxon>
    </lineage>
</organism>
<dbReference type="OrthoDB" id="5989050at2759"/>
<dbReference type="AlphaFoldDB" id="A0A6S7GWG2"/>
<sequence length="222" mass="25749">MMLIRKVLEARTDPYLAILDYRHTPTQGMESSPVQRLMNRRTRTLVPTTATLLQPRVAGRNREIRDLNKRQGQQAKYYNRTAKDLPKLEEGEMVRMKPFRKGKKTWDKAMVTTRLDERSYIAETPEGKSYRRNRGHLKKSAEKLTRNEPILIDEQSNEQSVEGDALQSSTPLLDVSTTLVPSPRKSPRPTEEEPCTEQSKIHPEVRPQRTGSAPEYLKYYVR</sequence>
<dbReference type="InterPro" id="IPR050951">
    <property type="entry name" value="Retrovirus_Pol_polyprotein"/>
</dbReference>
<dbReference type="EMBL" id="CACRXK020001387">
    <property type="protein sequence ID" value="CAB3988821.1"/>
    <property type="molecule type" value="Genomic_DNA"/>
</dbReference>
<accession>A0A6S7GWG2</accession>
<reference evidence="2" key="1">
    <citation type="submission" date="2020-04" db="EMBL/GenBank/DDBJ databases">
        <authorList>
            <person name="Alioto T."/>
            <person name="Alioto T."/>
            <person name="Gomez Garrido J."/>
        </authorList>
    </citation>
    <scope>NUCLEOTIDE SEQUENCE</scope>
    <source>
        <strain evidence="2">A484AB</strain>
    </source>
</reference>
<proteinExistence type="predicted"/>
<gene>
    <name evidence="2" type="ORF">PACLA_8A076708</name>
</gene>
<dbReference type="PANTHER" id="PTHR37984:SF8">
    <property type="entry name" value="CCHC-TYPE DOMAIN-CONTAINING PROTEIN"/>
    <property type="match status" value="1"/>
</dbReference>
<comment type="caution">
    <text evidence="2">The sequence shown here is derived from an EMBL/GenBank/DDBJ whole genome shotgun (WGS) entry which is preliminary data.</text>
</comment>
<dbReference type="PANTHER" id="PTHR37984">
    <property type="entry name" value="PROTEIN CBG26694"/>
    <property type="match status" value="1"/>
</dbReference>
<feature type="compositionally biased region" description="Polar residues" evidence="1">
    <location>
        <begin position="166"/>
        <end position="180"/>
    </location>
</feature>